<dbReference type="AlphaFoldDB" id="A0A1I4UVW4"/>
<reference evidence="2" key="1">
    <citation type="submission" date="2016-10" db="EMBL/GenBank/DDBJ databases">
        <authorList>
            <person name="Varghese N."/>
            <person name="Submissions S."/>
        </authorList>
    </citation>
    <scope>NUCLEOTIDE SEQUENCE [LARGE SCALE GENOMIC DNA]</scope>
    <source>
        <strain evidence="2">N6PO6</strain>
    </source>
</reference>
<proteinExistence type="predicted"/>
<dbReference type="InterPro" id="IPR029068">
    <property type="entry name" value="Glyas_Bleomycin-R_OHBP_Dase"/>
</dbReference>
<protein>
    <recommendedName>
        <fullName evidence="3">VOC family protein</fullName>
    </recommendedName>
</protein>
<dbReference type="Proteomes" id="UP000242222">
    <property type="component" value="Unassembled WGS sequence"/>
</dbReference>
<dbReference type="Pfam" id="PF06185">
    <property type="entry name" value="YecM"/>
    <property type="match status" value="1"/>
</dbReference>
<evidence type="ECO:0008006" key="3">
    <source>
        <dbReference type="Google" id="ProtNLM"/>
    </source>
</evidence>
<dbReference type="STRING" id="1367852.SAMN05216516_101394"/>
<keyword evidence="2" id="KW-1185">Reference proteome</keyword>
<dbReference type="EMBL" id="FOVC01000001">
    <property type="protein sequence ID" value="SFM93157.1"/>
    <property type="molecule type" value="Genomic_DNA"/>
</dbReference>
<dbReference type="RefSeq" id="WP_092874384.1">
    <property type="nucleotide sequence ID" value="NZ_FOVC01000001.1"/>
</dbReference>
<dbReference type="Gene3D" id="3.10.180.10">
    <property type="entry name" value="2,3-Dihydroxybiphenyl 1,2-Dioxygenase, domain 1"/>
    <property type="match status" value="1"/>
</dbReference>
<dbReference type="SUPFAM" id="SSF54593">
    <property type="entry name" value="Glyoxalase/Bleomycin resistance protein/Dihydroxybiphenyl dioxygenase"/>
    <property type="match status" value="1"/>
</dbReference>
<evidence type="ECO:0000313" key="1">
    <source>
        <dbReference type="EMBL" id="SFM93157.1"/>
    </source>
</evidence>
<name>A0A1I4UVW4_9GAMM</name>
<dbReference type="NCBIfam" id="NF008681">
    <property type="entry name" value="PRK11700.1-4"/>
    <property type="match status" value="1"/>
</dbReference>
<accession>A0A1I4UVW4</accession>
<dbReference type="GO" id="GO:0005829">
    <property type="term" value="C:cytosol"/>
    <property type="evidence" value="ECO:0007669"/>
    <property type="project" value="TreeGrafter"/>
</dbReference>
<sequence>MKKWQDVEQLQDLIDDLVHFNQALALLADRLSLDLAVLEADHIALRCQQVSTAERWRSGFLQCGTLLSEKIINARPIALFELPLPLDVQGKDIYVIELPWPGEKRYRHDGWEHVEFVLRGEAESLGQRAMALFSDTGLIQPGISFKTSAPRGECERLPNPTLGVTDGEVTIKFHPWSLKEILASEG</sequence>
<dbReference type="PANTHER" id="PTHR37519">
    <property type="match status" value="1"/>
</dbReference>
<dbReference type="PANTHER" id="PTHR37519:SF1">
    <property type="entry name" value="DIHYDROXYBIPHENYL DIOXYGENASE DOMAIN-CONTAINING PROTEIN"/>
    <property type="match status" value="1"/>
</dbReference>
<gene>
    <name evidence="1" type="ORF">SAMN05216516_101394</name>
</gene>
<organism evidence="1 2">
    <name type="scientific">Izhakiella capsodis</name>
    <dbReference type="NCBI Taxonomy" id="1367852"/>
    <lineage>
        <taxon>Bacteria</taxon>
        <taxon>Pseudomonadati</taxon>
        <taxon>Pseudomonadota</taxon>
        <taxon>Gammaproteobacteria</taxon>
        <taxon>Enterobacterales</taxon>
        <taxon>Erwiniaceae</taxon>
        <taxon>Izhakiella</taxon>
    </lineage>
</organism>
<dbReference type="InterPro" id="IPR010393">
    <property type="entry name" value="DUF991_YecM-like"/>
</dbReference>
<evidence type="ECO:0000313" key="2">
    <source>
        <dbReference type="Proteomes" id="UP000242222"/>
    </source>
</evidence>
<dbReference type="OrthoDB" id="5689462at2"/>